<dbReference type="PANTHER" id="PTHR43464:SF19">
    <property type="entry name" value="UBIQUINONE BIOSYNTHESIS O-METHYLTRANSFERASE, MITOCHONDRIAL"/>
    <property type="match status" value="1"/>
</dbReference>
<dbReference type="SUPFAM" id="SSF53335">
    <property type="entry name" value="S-adenosyl-L-methionine-dependent methyltransferases"/>
    <property type="match status" value="1"/>
</dbReference>
<comment type="caution">
    <text evidence="4">The sequence shown here is derived from an EMBL/GenBank/DDBJ whole genome shotgun (WGS) entry which is preliminary data.</text>
</comment>
<dbReference type="OrthoDB" id="9760689at2"/>
<reference evidence="4 5" key="1">
    <citation type="submission" date="2018-02" db="EMBL/GenBank/DDBJ databases">
        <title>Comparative genomes isolates from brazilian mangrove.</title>
        <authorList>
            <person name="Araujo J.E."/>
            <person name="Taketani R.G."/>
            <person name="Silva M.C.P."/>
            <person name="Loureco M.V."/>
            <person name="Andreote F.D."/>
        </authorList>
    </citation>
    <scope>NUCLEOTIDE SEQUENCE [LARGE SCALE GENOMIC DNA]</scope>
    <source>
        <strain evidence="4 5">Hex-1 MGV</strain>
    </source>
</reference>
<dbReference type="AlphaFoldDB" id="A0A2S8FVA9"/>
<organism evidence="4 5">
    <name type="scientific">Blastopirellula marina</name>
    <dbReference type="NCBI Taxonomy" id="124"/>
    <lineage>
        <taxon>Bacteria</taxon>
        <taxon>Pseudomonadati</taxon>
        <taxon>Planctomycetota</taxon>
        <taxon>Planctomycetia</taxon>
        <taxon>Pirellulales</taxon>
        <taxon>Pirellulaceae</taxon>
        <taxon>Blastopirellula</taxon>
    </lineage>
</organism>
<evidence type="ECO:0000313" key="4">
    <source>
        <dbReference type="EMBL" id="PQO36109.1"/>
    </source>
</evidence>
<dbReference type="Proteomes" id="UP000238322">
    <property type="component" value="Unassembled WGS sequence"/>
</dbReference>
<sequence length="257" mass="29119">MPEKDFAPIENDYAFFMAHATEAESDIVAYQRELADFLLDRTSIRMLDFGCGNGDFSAPLLNALNLPPEVLYLSLCEPVTHQLDQAAERVARFSHHSVETLEDVSSAKDQQFDLILSNHVLYYVQDLSQTIGEMRRTLQPEGKLAFAIANAENVIVAIWKAGFALINQPVPYYMSEDVQRVLAEQGFAVQKTEAKFQMRFPDSEENRMKILRFCFGHHLEGIPLPQLLGMFDPYQQDGTIVIDTYSDHLLAELKPEG</sequence>
<dbReference type="Gene3D" id="3.40.50.150">
    <property type="entry name" value="Vaccinia Virus protein VP39"/>
    <property type="match status" value="1"/>
</dbReference>
<keyword evidence="3" id="KW-0949">S-adenosyl-L-methionine</keyword>
<accession>A0A2S8FVA9</accession>
<evidence type="ECO:0000256" key="3">
    <source>
        <dbReference type="ARBA" id="ARBA00022691"/>
    </source>
</evidence>
<keyword evidence="2 4" id="KW-0808">Transferase</keyword>
<dbReference type="GO" id="GO:0008168">
    <property type="term" value="F:methyltransferase activity"/>
    <property type="evidence" value="ECO:0007669"/>
    <property type="project" value="UniProtKB-KW"/>
</dbReference>
<gene>
    <name evidence="4" type="ORF">C5Y83_09320</name>
</gene>
<protein>
    <submittedName>
        <fullName evidence="4">Class I SAM-dependent methyltransferase</fullName>
    </submittedName>
</protein>
<evidence type="ECO:0000313" key="5">
    <source>
        <dbReference type="Proteomes" id="UP000238322"/>
    </source>
</evidence>
<dbReference type="EMBL" id="PUHY01000006">
    <property type="protein sequence ID" value="PQO36109.1"/>
    <property type="molecule type" value="Genomic_DNA"/>
</dbReference>
<keyword evidence="1 4" id="KW-0489">Methyltransferase</keyword>
<dbReference type="CDD" id="cd02440">
    <property type="entry name" value="AdoMet_MTases"/>
    <property type="match status" value="1"/>
</dbReference>
<dbReference type="GO" id="GO:0032259">
    <property type="term" value="P:methylation"/>
    <property type="evidence" value="ECO:0007669"/>
    <property type="project" value="UniProtKB-KW"/>
</dbReference>
<proteinExistence type="predicted"/>
<dbReference type="Pfam" id="PF13489">
    <property type="entry name" value="Methyltransf_23"/>
    <property type="match status" value="1"/>
</dbReference>
<evidence type="ECO:0000256" key="2">
    <source>
        <dbReference type="ARBA" id="ARBA00022679"/>
    </source>
</evidence>
<dbReference type="InterPro" id="IPR029063">
    <property type="entry name" value="SAM-dependent_MTases_sf"/>
</dbReference>
<dbReference type="RefSeq" id="WP_105329398.1">
    <property type="nucleotide sequence ID" value="NZ_PUHY01000006.1"/>
</dbReference>
<name>A0A2S8FVA9_9BACT</name>
<dbReference type="PANTHER" id="PTHR43464">
    <property type="entry name" value="METHYLTRANSFERASE"/>
    <property type="match status" value="1"/>
</dbReference>
<evidence type="ECO:0000256" key="1">
    <source>
        <dbReference type="ARBA" id="ARBA00022603"/>
    </source>
</evidence>